<dbReference type="Gene3D" id="1.50.10.20">
    <property type="match status" value="1"/>
</dbReference>
<keyword evidence="1" id="KW-0732">Signal</keyword>
<dbReference type="Proteomes" id="UP000275180">
    <property type="component" value="Unassembled WGS sequence"/>
</dbReference>
<dbReference type="SUPFAM" id="SSF49464">
    <property type="entry name" value="Carboxypeptidase regulatory domain-like"/>
    <property type="match status" value="4"/>
</dbReference>
<dbReference type="PANTHER" id="PTHR23303:SF14">
    <property type="entry name" value="BOS COMPLEX SUBUNIT NOMO1-RELATED"/>
    <property type="match status" value="1"/>
</dbReference>
<dbReference type="InterPro" id="IPR001434">
    <property type="entry name" value="OmcB-like_DUF11"/>
</dbReference>
<feature type="domain" description="DUF11" evidence="3">
    <location>
        <begin position="1561"/>
        <end position="1684"/>
    </location>
</feature>
<dbReference type="Gene3D" id="3.40.50.410">
    <property type="entry name" value="von Willebrand factor, type A domain"/>
    <property type="match status" value="1"/>
</dbReference>
<dbReference type="SUPFAM" id="SSF48239">
    <property type="entry name" value="Terpenoid cyclases/Protein prenyltransferases"/>
    <property type="match status" value="1"/>
</dbReference>
<dbReference type="InterPro" id="IPR036465">
    <property type="entry name" value="vWFA_dom_sf"/>
</dbReference>
<dbReference type="Pfam" id="PF01345">
    <property type="entry name" value="DUF11"/>
    <property type="match status" value="1"/>
</dbReference>
<feature type="compositionally biased region" description="Pro residues" evidence="2">
    <location>
        <begin position="1690"/>
        <end position="1713"/>
    </location>
</feature>
<dbReference type="Gene3D" id="2.60.40.10">
    <property type="entry name" value="Immunoglobulins"/>
    <property type="match status" value="3"/>
</dbReference>
<evidence type="ECO:0000259" key="4">
    <source>
        <dbReference type="Pfam" id="PF07705"/>
    </source>
</evidence>
<dbReference type="GO" id="GO:0030246">
    <property type="term" value="F:carbohydrate binding"/>
    <property type="evidence" value="ECO:0007669"/>
    <property type="project" value="InterPro"/>
</dbReference>
<evidence type="ECO:0000313" key="5">
    <source>
        <dbReference type="EMBL" id="RMX15597.1"/>
    </source>
</evidence>
<reference evidence="5 6" key="1">
    <citation type="submission" date="2018-10" db="EMBL/GenBank/DDBJ databases">
        <title>Comamonadaceae CDC group NO-1 genome sequencing and assembly.</title>
        <authorList>
            <person name="Bernier A.-M."/>
            <person name="Bernard K."/>
        </authorList>
    </citation>
    <scope>NUCLEOTIDE SEQUENCE [LARGE SCALE GENOMIC DNA]</scope>
    <source>
        <strain evidence="5 6">NML180582</strain>
    </source>
</reference>
<dbReference type="SUPFAM" id="SSF53300">
    <property type="entry name" value="vWA-like"/>
    <property type="match status" value="1"/>
</dbReference>
<accession>A0A3M6RJH6</accession>
<evidence type="ECO:0000256" key="2">
    <source>
        <dbReference type="SAM" id="MobiDB-lite"/>
    </source>
</evidence>
<feature type="domain" description="CARDB" evidence="4">
    <location>
        <begin position="1233"/>
        <end position="1309"/>
    </location>
</feature>
<protein>
    <submittedName>
        <fullName evidence="5">DUF11 domain-containing protein</fullName>
    </submittedName>
</protein>
<name>A0A3M6RJH6_9BURK</name>
<dbReference type="CDD" id="cd00688">
    <property type="entry name" value="ISOPREN_C2_like"/>
    <property type="match status" value="1"/>
</dbReference>
<evidence type="ECO:0000256" key="1">
    <source>
        <dbReference type="ARBA" id="ARBA00022729"/>
    </source>
</evidence>
<dbReference type="InterPro" id="IPR013784">
    <property type="entry name" value="Carb-bd-like_fold"/>
</dbReference>
<dbReference type="InterPro" id="IPR008930">
    <property type="entry name" value="Terpenoid_cyclase/PrenylTrfase"/>
</dbReference>
<sequence>MGAHGWAQAPAPADAALQRGVSWLQAQIQPDGQLASEPASAALPLQARSETARTLKALALRPLPPALLGAIDSPAANTTEYLARRAMARQQAGAADAAVLDALIALQNADGSFGATAGHPGNAQDTAWALHALAASRASGAAASQALGWLVAAQQADGAWPLMPDGDAIVSTALAVQALTPYRQQPAAREALAKARAWLTAQRDASQSWSSDLRTAQALLAVLPGLDTAASMQAPLAALRQSQRSDGSWAGDPHLSALALHALWLAGQPATNPDLASVAGIVVDENDQPIASALVRLRDLGTSTTTDSDGAFQMLGLPTGSDTLEITATGYRPLVANVQLQAGQQVDFGHIRMALLSGAGSQTVTISGVARISVNNGSMIYPAGNARISAGGQITQANSKGEYTLTGLPPGHLTVLATHLGSPDIEISITAQAGDQINFDPLFIRQTANSSLKIHVKDKTSGLPIPGASVNINDAPQGSTDANGTARFFQYIVGRNSISVRKNGYESYIASIHITNSSQDIDLTFFLNQSTNSITKLVGIVTDQATQAPIKGAKITIEGVTGAVTETNAQGEYELTSPPEIYGNQRITIEYPEYQTLTYSLMISRGFLNRHHIQLNRKINTSQPSSLEVQVFDAQNNQPIANSEISLSGSNTATKHTNSDGEARINNLNVGDTSIQISANGYTSSVASVRVQMGNTYHLPVPLHPVAAGIGPRLSGQVIDAASRQPLAGVQITLSGPTSASVTSDLQGHYTFDGLSPGVWQLDIRHANHVDYTQTLDIQGDTQLNIALQTSYSLPAVWSLHGTVIDDSDGAPIPAKIITRDFDENYPIDIEKHLQAKDDGSFSIDSLQGTHLQIFVESPGYENTLLKIPALYPAHSIGYIRLRRLFANPNPELVVSELNSNLLSDPETFIANGTLQAQIRNSGGSASGDFTAIAFIDVDGNAQWDPSTDTLLSEQDVTSLLPQETHPLSFALSNVALPFRDAPVAIWLDKDHRVLERNKANNFRLSTSSCTQQGVELAICMDTSGSVGYGFRTQIQGLLHAIDSQIIPHDGSVRLSVYTADQRFKEYLPPTIVEPGNLQTIRQTLEAARPWGGDADFMALCTKEVADRMAADPNAGAFKTITVSGDGVWPNDQGSYGGGYQAALEAVEYAAIRGVDRMDAIGISTNPSSVKTLQAHIYPKIGNWITNYVEIQTSNAYGEAIAKTFTAQLTSTSELSVGGLRIVDNGAGALPGLSARVGNSGQPSKATTVRFYQGPQLLAEVPVPALTSGAYTDVQAPHVALTFAPGATPIHAVVDEPRLNAECNLANNIQHISTIPSNLLAAITVATDQPIYPSQSPVQLSALVRNLGSFDAALSVALQVRDAQGQSVAQFPPHALGQVAAGAQTPHTQAWHTGTLSAGGYTLHGQVLAPGGQVLAQAFTPFAIAANGPGAPAATLGVATDRAQYSPDERVRIDALARNLTANAAIDDARITLEVRDPQDQLIASHTLPVGQLAAGALRAVDVLQPLRQAPLGAYTIAATLIGSGRFHGSAVQDVALASASTRFQVVAQGGPGPSPGAQADYSISKSAPQPAIATGGQARWIITVANQGPHDGHGVLIEDALPAGLTHAQWTCSASGQAQCGRASGQGPVQLDALIPSGAGHAVTIVVTATAPAAGTLDNTARISALGGSIDANSANNQASARITVTGPAPTPGPVPGPGPTPNPGATPGTPPVPVPVGAPWAIIGLLALLLAAHPASRAARHPAARQPHCKNKKP</sequence>
<comment type="caution">
    <text evidence="5">The sequence shown here is derived from an EMBL/GenBank/DDBJ whole genome shotgun (WGS) entry which is preliminary data.</text>
</comment>
<dbReference type="InterPro" id="IPR013783">
    <property type="entry name" value="Ig-like_fold"/>
</dbReference>
<feature type="region of interest" description="Disordered" evidence="2">
    <location>
        <begin position="1684"/>
        <end position="1713"/>
    </location>
</feature>
<gene>
    <name evidence="5" type="ORF">EBQ34_05600</name>
</gene>
<dbReference type="InterPro" id="IPR011635">
    <property type="entry name" value="CARDB"/>
</dbReference>
<dbReference type="PANTHER" id="PTHR23303">
    <property type="entry name" value="CARBOXYPEPTIDASE REGULATORY REGION-CONTAINING"/>
    <property type="match status" value="1"/>
</dbReference>
<dbReference type="InterPro" id="IPR008969">
    <property type="entry name" value="CarboxyPept-like_regulatory"/>
</dbReference>
<dbReference type="EMBL" id="RDQJ01000006">
    <property type="protein sequence ID" value="RMX15597.1"/>
    <property type="molecule type" value="Genomic_DNA"/>
</dbReference>
<evidence type="ECO:0000259" key="3">
    <source>
        <dbReference type="Pfam" id="PF01345"/>
    </source>
</evidence>
<dbReference type="Pfam" id="PF13620">
    <property type="entry name" value="CarboxypepD_reg"/>
    <property type="match status" value="4"/>
</dbReference>
<dbReference type="Gene3D" id="2.60.40.1930">
    <property type="match status" value="1"/>
</dbReference>
<organism evidence="5 6">
    <name type="scientific">Vandammella animalimorsus</name>
    <dbReference type="NCBI Taxonomy" id="2029117"/>
    <lineage>
        <taxon>Bacteria</taxon>
        <taxon>Pseudomonadati</taxon>
        <taxon>Pseudomonadota</taxon>
        <taxon>Betaproteobacteria</taxon>
        <taxon>Burkholderiales</taxon>
        <taxon>Comamonadaceae</taxon>
        <taxon>Vandammella</taxon>
    </lineage>
</organism>
<dbReference type="SUPFAM" id="SSF49452">
    <property type="entry name" value="Starch-binding domain-like"/>
    <property type="match status" value="2"/>
</dbReference>
<dbReference type="Pfam" id="PF07705">
    <property type="entry name" value="CARDB"/>
    <property type="match status" value="1"/>
</dbReference>
<evidence type="ECO:0000313" key="6">
    <source>
        <dbReference type="Proteomes" id="UP000275180"/>
    </source>
</evidence>
<dbReference type="Gene3D" id="2.60.40.1120">
    <property type="entry name" value="Carboxypeptidase-like, regulatory domain"/>
    <property type="match status" value="5"/>
</dbReference>
<proteinExistence type="predicted"/>
<dbReference type="OrthoDB" id="1108781at2"/>
<dbReference type="InterPro" id="IPR051417">
    <property type="entry name" value="SDr/BOS_complex"/>
</dbReference>